<evidence type="ECO:0000313" key="2">
    <source>
        <dbReference type="Proteomes" id="UP000001231"/>
    </source>
</evidence>
<accession>C7R7S0</accession>
<name>C7R7S0_KANKD</name>
<dbReference type="OrthoDB" id="9814774at2"/>
<dbReference type="SUPFAM" id="SSF54637">
    <property type="entry name" value="Thioesterase/thiol ester dehydrase-isomerase"/>
    <property type="match status" value="1"/>
</dbReference>
<dbReference type="STRING" id="523791.Kkor_2193"/>
<dbReference type="eggNOG" id="COG2050">
    <property type="taxonomic scope" value="Bacteria"/>
</dbReference>
<organism evidence="1 2">
    <name type="scientific">Kangiella koreensis (strain DSM 16069 / JCM 12317 / KCTC 12182 / SW-125)</name>
    <dbReference type="NCBI Taxonomy" id="523791"/>
    <lineage>
        <taxon>Bacteria</taxon>
        <taxon>Pseudomonadati</taxon>
        <taxon>Pseudomonadota</taxon>
        <taxon>Gammaproteobacteria</taxon>
        <taxon>Kangiellales</taxon>
        <taxon>Kangiellaceae</taxon>
        <taxon>Kangiella</taxon>
    </lineage>
</organism>
<dbReference type="RefSeq" id="WP_015781208.1">
    <property type="nucleotide sequence ID" value="NC_013166.1"/>
</dbReference>
<dbReference type="InterPro" id="IPR027961">
    <property type="entry name" value="DUF4442"/>
</dbReference>
<dbReference type="Proteomes" id="UP000001231">
    <property type="component" value="Chromosome"/>
</dbReference>
<protein>
    <submittedName>
        <fullName evidence="1">Translation elongation factor P (EF-P)</fullName>
    </submittedName>
</protein>
<dbReference type="Gene3D" id="3.10.129.10">
    <property type="entry name" value="Hotdog Thioesterase"/>
    <property type="match status" value="1"/>
</dbReference>
<dbReference type="GO" id="GO:0003746">
    <property type="term" value="F:translation elongation factor activity"/>
    <property type="evidence" value="ECO:0007669"/>
    <property type="project" value="UniProtKB-KW"/>
</dbReference>
<dbReference type="EMBL" id="CP001707">
    <property type="protein sequence ID" value="ACV27603.1"/>
    <property type="molecule type" value="Genomic_DNA"/>
</dbReference>
<dbReference type="HOGENOM" id="CLU_116159_0_0_6"/>
<evidence type="ECO:0000313" key="1">
    <source>
        <dbReference type="EMBL" id="ACV27603.1"/>
    </source>
</evidence>
<reference evidence="1 2" key="1">
    <citation type="journal article" date="2009" name="Stand. Genomic Sci.">
        <title>Complete genome sequence of Kangiella koreensis type strain (SW-125).</title>
        <authorList>
            <person name="Han C."/>
            <person name="Sikorski J."/>
            <person name="Lapidus A."/>
            <person name="Nolan M."/>
            <person name="Glavina Del Rio T."/>
            <person name="Tice H."/>
            <person name="Cheng J.F."/>
            <person name="Lucas S."/>
            <person name="Chen F."/>
            <person name="Copeland A."/>
            <person name="Ivanova N."/>
            <person name="Mavromatis K."/>
            <person name="Ovchinnikova G."/>
            <person name="Pati A."/>
            <person name="Bruce D."/>
            <person name="Goodwin L."/>
            <person name="Pitluck S."/>
            <person name="Chen A."/>
            <person name="Palaniappan K."/>
            <person name="Land M."/>
            <person name="Hauser L."/>
            <person name="Chang Y.J."/>
            <person name="Jeffries C.D."/>
            <person name="Chain P."/>
            <person name="Saunders E."/>
            <person name="Brettin T."/>
            <person name="Goker M."/>
            <person name="Tindall B.J."/>
            <person name="Bristow J."/>
            <person name="Eisen J.A."/>
            <person name="Markowitz V."/>
            <person name="Hugenholtz P."/>
            <person name="Kyrpides N.C."/>
            <person name="Klenk H.P."/>
            <person name="Detter J.C."/>
        </authorList>
    </citation>
    <scope>NUCLEOTIDE SEQUENCE [LARGE SCALE GENOMIC DNA]</scope>
    <source>
        <strain evidence="2">DSM 16069 / KCTC 12182 / SW-125</strain>
    </source>
</reference>
<keyword evidence="1" id="KW-0648">Protein biosynthesis</keyword>
<proteinExistence type="predicted"/>
<keyword evidence="1" id="KW-0251">Elongation factor</keyword>
<dbReference type="KEGG" id="kko:Kkor_2193"/>
<gene>
    <name evidence="1" type="ordered locus">Kkor_2193</name>
</gene>
<dbReference type="Pfam" id="PF14539">
    <property type="entry name" value="DUF4442"/>
    <property type="match status" value="1"/>
</dbReference>
<dbReference type="InParanoid" id="C7R7S0"/>
<sequence length="160" mass="18480">MRPRLLKFLLNLFPPYLGAGIRIKHISNDFRTFEVEMKLRWYNRNMMGSHFGGNLSSMTDPFFVLILMYNLGRGYIIWDQASSTTFKKPATGKVTARFHLSEQQIQEVKSKADSDSSYRPTFTVDILDEQGTMVTQVEKIIYVKKREPKIVLHNLNSANG</sequence>
<dbReference type="AlphaFoldDB" id="C7R7S0"/>
<dbReference type="InterPro" id="IPR029069">
    <property type="entry name" value="HotDog_dom_sf"/>
</dbReference>
<keyword evidence="2" id="KW-1185">Reference proteome</keyword>